<dbReference type="AlphaFoldDB" id="A0A1A8BCG9"/>
<organism evidence="1">
    <name type="scientific">Nothobranchius kadleci</name>
    <name type="common">African annual killifish</name>
    <dbReference type="NCBI Taxonomy" id="1051664"/>
    <lineage>
        <taxon>Eukaryota</taxon>
        <taxon>Metazoa</taxon>
        <taxon>Chordata</taxon>
        <taxon>Craniata</taxon>
        <taxon>Vertebrata</taxon>
        <taxon>Euteleostomi</taxon>
        <taxon>Actinopterygii</taxon>
        <taxon>Neopterygii</taxon>
        <taxon>Teleostei</taxon>
        <taxon>Neoteleostei</taxon>
        <taxon>Acanthomorphata</taxon>
        <taxon>Ovalentaria</taxon>
        <taxon>Atherinomorphae</taxon>
        <taxon>Cyprinodontiformes</taxon>
        <taxon>Nothobranchiidae</taxon>
        <taxon>Nothobranchius</taxon>
    </lineage>
</organism>
<protein>
    <submittedName>
        <fullName evidence="1">Pol-like protein</fullName>
    </submittedName>
</protein>
<name>A0A1A8BCG9_NOTKA</name>
<feature type="non-terminal residue" evidence="1">
    <location>
        <position position="1"/>
    </location>
</feature>
<proteinExistence type="predicted"/>
<sequence length="58" mass="6312">CTSILTAPRILRVVEWQWGWVSLFFGSLHNRLLFCICSRVGCDTVGLAVGGGTSADEI</sequence>
<reference evidence="1" key="1">
    <citation type="submission" date="2016-05" db="EMBL/GenBank/DDBJ databases">
        <authorList>
            <person name="Lavstsen T."/>
            <person name="Jespersen J.S."/>
        </authorList>
    </citation>
    <scope>NUCLEOTIDE SEQUENCE</scope>
    <source>
        <tissue evidence="1">Brain</tissue>
    </source>
</reference>
<gene>
    <name evidence="1" type="primary">Nfu_g_1_024374</name>
</gene>
<reference evidence="1" key="2">
    <citation type="submission" date="2016-06" db="EMBL/GenBank/DDBJ databases">
        <title>The genome of a short-lived fish provides insights into sex chromosome evolution and the genetic control of aging.</title>
        <authorList>
            <person name="Reichwald K."/>
            <person name="Felder M."/>
            <person name="Petzold A."/>
            <person name="Koch P."/>
            <person name="Groth M."/>
            <person name="Platzer M."/>
        </authorList>
    </citation>
    <scope>NUCLEOTIDE SEQUENCE</scope>
    <source>
        <tissue evidence="1">Brain</tissue>
    </source>
</reference>
<dbReference type="EMBL" id="HADZ01001306">
    <property type="protein sequence ID" value="SBP65247.1"/>
    <property type="molecule type" value="Transcribed_RNA"/>
</dbReference>
<evidence type="ECO:0000313" key="1">
    <source>
        <dbReference type="EMBL" id="SBP65247.1"/>
    </source>
</evidence>
<feature type="non-terminal residue" evidence="1">
    <location>
        <position position="58"/>
    </location>
</feature>
<accession>A0A1A8BCG9</accession>